<organism evidence="1 2">
    <name type="scientific">Hirundo rustica rustica</name>
    <dbReference type="NCBI Taxonomy" id="333673"/>
    <lineage>
        <taxon>Eukaryota</taxon>
        <taxon>Metazoa</taxon>
        <taxon>Chordata</taxon>
        <taxon>Craniata</taxon>
        <taxon>Vertebrata</taxon>
        <taxon>Euteleostomi</taxon>
        <taxon>Archelosauria</taxon>
        <taxon>Archosauria</taxon>
        <taxon>Dinosauria</taxon>
        <taxon>Saurischia</taxon>
        <taxon>Theropoda</taxon>
        <taxon>Coelurosauria</taxon>
        <taxon>Aves</taxon>
        <taxon>Neognathae</taxon>
        <taxon>Neoaves</taxon>
        <taxon>Telluraves</taxon>
        <taxon>Australaves</taxon>
        <taxon>Passeriformes</taxon>
        <taxon>Sylvioidea</taxon>
        <taxon>Hirundinidae</taxon>
        <taxon>Hirundo</taxon>
    </lineage>
</organism>
<proteinExistence type="predicted"/>
<dbReference type="Proteomes" id="UP000269221">
    <property type="component" value="Unassembled WGS sequence"/>
</dbReference>
<sequence length="79" mass="9723">MTSYNFHQEFYYLIGKKRRHSQDKWAVWTIVTRSEVRTEQYLVEKKFLQWAIETTDSLTPPYSKWTLDLDGEEDWWTVD</sequence>
<dbReference type="EMBL" id="QRBI01000105">
    <property type="protein sequence ID" value="RMC14231.1"/>
    <property type="molecule type" value="Genomic_DNA"/>
</dbReference>
<name>A0A3M0KNN0_HIRRU</name>
<comment type="caution">
    <text evidence="1">The sequence shown here is derived from an EMBL/GenBank/DDBJ whole genome shotgun (WGS) entry which is preliminary data.</text>
</comment>
<protein>
    <submittedName>
        <fullName evidence="1">Uncharacterized protein</fullName>
    </submittedName>
</protein>
<accession>A0A3M0KNN0</accession>
<evidence type="ECO:0000313" key="2">
    <source>
        <dbReference type="Proteomes" id="UP000269221"/>
    </source>
</evidence>
<gene>
    <name evidence="1" type="ORF">DUI87_09322</name>
</gene>
<dbReference type="AlphaFoldDB" id="A0A3M0KNN0"/>
<evidence type="ECO:0000313" key="1">
    <source>
        <dbReference type="EMBL" id="RMC14231.1"/>
    </source>
</evidence>
<keyword evidence="2" id="KW-1185">Reference proteome</keyword>
<reference evidence="1 2" key="1">
    <citation type="submission" date="2018-07" db="EMBL/GenBank/DDBJ databases">
        <title>A high quality draft genome assembly of the barn swallow (H. rustica rustica).</title>
        <authorList>
            <person name="Formenti G."/>
            <person name="Chiara M."/>
            <person name="Poveda L."/>
            <person name="Francoijs K.-J."/>
            <person name="Bonisoli-Alquati A."/>
            <person name="Canova L."/>
            <person name="Gianfranceschi L."/>
            <person name="Horner D.S."/>
            <person name="Saino N."/>
        </authorList>
    </citation>
    <scope>NUCLEOTIDE SEQUENCE [LARGE SCALE GENOMIC DNA]</scope>
    <source>
        <strain evidence="1">Chelidonia</strain>
        <tissue evidence="1">Blood</tissue>
    </source>
</reference>